<sequence>MVAELIQQQELDVEVDFYGFALQDLDDTQVPLEYPEGREAGGAFLTVHEGRLDIESAGHTHTAALTAEVWDAEPPAADGRGAWEERAEARLHCPSGELALWGVATGPMDASVHLSDTDGMWQVRVYCEGRREVQRLAQEGVPEGIERYLVQFWPAAG</sequence>
<organism evidence="1 2">
    <name type="scientific">Streptomyces vastus</name>
    <dbReference type="NCBI Taxonomy" id="285451"/>
    <lineage>
        <taxon>Bacteria</taxon>
        <taxon>Bacillati</taxon>
        <taxon>Actinomycetota</taxon>
        <taxon>Actinomycetes</taxon>
        <taxon>Kitasatosporales</taxon>
        <taxon>Streptomycetaceae</taxon>
        <taxon>Streptomyces</taxon>
    </lineage>
</organism>
<gene>
    <name evidence="1" type="ORF">GCM10010307_48290</name>
</gene>
<reference evidence="1 2" key="1">
    <citation type="journal article" date="2019" name="Int. J. Syst. Evol. Microbiol.">
        <title>The Global Catalogue of Microorganisms (GCM) 10K type strain sequencing project: providing services to taxonomists for standard genome sequencing and annotation.</title>
        <authorList>
            <consortium name="The Broad Institute Genomics Platform"/>
            <consortium name="The Broad Institute Genome Sequencing Center for Infectious Disease"/>
            <person name="Wu L."/>
            <person name="Ma J."/>
        </authorList>
    </citation>
    <scope>NUCLEOTIDE SEQUENCE [LARGE SCALE GENOMIC DNA]</scope>
    <source>
        <strain evidence="1 2">JCM 4524</strain>
    </source>
</reference>
<comment type="caution">
    <text evidence="1">The sequence shown here is derived from an EMBL/GenBank/DDBJ whole genome shotgun (WGS) entry which is preliminary data.</text>
</comment>
<protein>
    <submittedName>
        <fullName evidence="1">Uncharacterized protein</fullName>
    </submittedName>
</protein>
<dbReference type="EMBL" id="BAAASJ010000053">
    <property type="protein sequence ID" value="GAA2644174.1"/>
    <property type="molecule type" value="Genomic_DNA"/>
</dbReference>
<accession>A0ABN3R5C2</accession>
<evidence type="ECO:0000313" key="1">
    <source>
        <dbReference type="EMBL" id="GAA2644174.1"/>
    </source>
</evidence>
<keyword evidence="2" id="KW-1185">Reference proteome</keyword>
<proteinExistence type="predicted"/>
<dbReference type="Proteomes" id="UP001500151">
    <property type="component" value="Unassembled WGS sequence"/>
</dbReference>
<name>A0ABN3R5C2_9ACTN</name>
<evidence type="ECO:0000313" key="2">
    <source>
        <dbReference type="Proteomes" id="UP001500151"/>
    </source>
</evidence>